<dbReference type="Proteomes" id="UP000663836">
    <property type="component" value="Unassembled WGS sequence"/>
</dbReference>
<dbReference type="InterPro" id="IPR032675">
    <property type="entry name" value="LRR_dom_sf"/>
</dbReference>
<evidence type="ECO:0000313" key="1">
    <source>
        <dbReference type="EMBL" id="CAF0944896.1"/>
    </source>
</evidence>
<evidence type="ECO:0000313" key="2">
    <source>
        <dbReference type="EMBL" id="CAF3580557.1"/>
    </source>
</evidence>
<dbReference type="SUPFAM" id="SSF52047">
    <property type="entry name" value="RNI-like"/>
    <property type="match status" value="2"/>
</dbReference>
<comment type="caution">
    <text evidence="1">The sequence shown here is derived from an EMBL/GenBank/DDBJ whole genome shotgun (WGS) entry which is preliminary data.</text>
</comment>
<dbReference type="EMBL" id="CAJNOT010000335">
    <property type="protein sequence ID" value="CAF0944896.1"/>
    <property type="molecule type" value="Genomic_DNA"/>
</dbReference>
<proteinExistence type="predicted"/>
<dbReference type="Gene3D" id="3.80.10.10">
    <property type="entry name" value="Ribonuclease Inhibitor"/>
    <property type="match status" value="1"/>
</dbReference>
<dbReference type="EMBL" id="CAJOBD010000113">
    <property type="protein sequence ID" value="CAF3580557.1"/>
    <property type="molecule type" value="Genomic_DNA"/>
</dbReference>
<organism evidence="1 3">
    <name type="scientific">Rotaria sordida</name>
    <dbReference type="NCBI Taxonomy" id="392033"/>
    <lineage>
        <taxon>Eukaryota</taxon>
        <taxon>Metazoa</taxon>
        <taxon>Spiralia</taxon>
        <taxon>Gnathifera</taxon>
        <taxon>Rotifera</taxon>
        <taxon>Eurotatoria</taxon>
        <taxon>Bdelloidea</taxon>
        <taxon>Philodinida</taxon>
        <taxon>Philodinidae</taxon>
        <taxon>Rotaria</taxon>
    </lineage>
</organism>
<name>A0A814CUL1_9BILA</name>
<dbReference type="Proteomes" id="UP000663864">
    <property type="component" value="Unassembled WGS sequence"/>
</dbReference>
<protein>
    <submittedName>
        <fullName evidence="1">Uncharacterized protein</fullName>
    </submittedName>
</protein>
<dbReference type="AlphaFoldDB" id="A0A814CUL1"/>
<gene>
    <name evidence="2" type="ORF">JBS370_LOCUS2784</name>
    <name evidence="1" type="ORF">ZHD862_LOCUS9682</name>
</gene>
<sequence>MICQQHLPFIANRIIALDLSDHRDTPEQISLFLSYIPSLSRFTQLRSLTLFDLHSYESLLKLLDECRHLNNLTHLDIHSCTLSNDQVNSQLIVDNIWSLPKLTNCNLYINFEKYHLLCLPTIISLSLESMTIYYGQLKMNQINKLIEYTPRLKHLWTNVTSINDNYIPSPLPILIDLNIYFSDYSNYSKMIVFLQNIPNLRRLDINIPFELIDGHQWEYIIRTYLPKLKTFRLKMCKKLPFDENIQECIDRLIDSFRNIFWINEHQWYVRCFAYNRSIHLQTVSQAISWFPATLLDLWRSTYPHDNHETFHNNIDGICDETFFDTPIPSHIRLSNIEYLHIKFPINDQFWSIVPSLNHLYSLTISSYADTFQSQLQDLFNRAPYLYALTIRQDASLPLQMSLFTCTNISVRHLDLRDCNHCFNQEECITLSHSSLTTQCEVLSIGVNNRESIIILVTNLIHLRTLHIYWNDENNSEQCQLTENNHECSGKRTQISDELVQWLKDRLPSKYLVNNNPYYDHDISIWI</sequence>
<accession>A0A814CUL1</accession>
<evidence type="ECO:0000313" key="3">
    <source>
        <dbReference type="Proteomes" id="UP000663864"/>
    </source>
</evidence>
<reference evidence="1" key="1">
    <citation type="submission" date="2021-02" db="EMBL/GenBank/DDBJ databases">
        <authorList>
            <person name="Nowell W R."/>
        </authorList>
    </citation>
    <scope>NUCLEOTIDE SEQUENCE</scope>
</reference>